<proteinExistence type="predicted"/>
<reference evidence="1 2" key="1">
    <citation type="submission" date="2019-08" db="EMBL/GenBank/DDBJ databases">
        <title>Whole genome of Aphis craccivora.</title>
        <authorList>
            <person name="Voronova N.V."/>
            <person name="Shulinski R.S."/>
            <person name="Bandarenka Y.V."/>
            <person name="Zhorov D.G."/>
            <person name="Warner D."/>
        </authorList>
    </citation>
    <scope>NUCLEOTIDE SEQUENCE [LARGE SCALE GENOMIC DNA]</scope>
    <source>
        <strain evidence="1">180601</strain>
        <tissue evidence="1">Whole Body</tissue>
    </source>
</reference>
<dbReference type="OrthoDB" id="6580409at2759"/>
<name>A0A6G0W2E6_APHCR</name>
<dbReference type="EMBL" id="VUJU01009329">
    <property type="protein sequence ID" value="KAF0721013.1"/>
    <property type="molecule type" value="Genomic_DNA"/>
</dbReference>
<dbReference type="AlphaFoldDB" id="A0A6G0W2E6"/>
<accession>A0A6G0W2E6</accession>
<dbReference type="Proteomes" id="UP000478052">
    <property type="component" value="Unassembled WGS sequence"/>
</dbReference>
<evidence type="ECO:0000313" key="2">
    <source>
        <dbReference type="Proteomes" id="UP000478052"/>
    </source>
</evidence>
<evidence type="ECO:0000313" key="1">
    <source>
        <dbReference type="EMBL" id="KAF0721013.1"/>
    </source>
</evidence>
<comment type="caution">
    <text evidence="1">The sequence shown here is derived from an EMBL/GenBank/DDBJ whole genome shotgun (WGS) entry which is preliminary data.</text>
</comment>
<gene>
    <name evidence="1" type="ORF">FWK35_00034378</name>
</gene>
<sequence>MSYLSSSDSGDDELIYNIIKQPVIRPKIFNFIPKVVHSYSDKQFKASFRMERTTAYYIIKTFEDSTFFPQQHMYEPSQTSENYILSYIWFSANKSCLRDVAERFGNGLTTQFRINDRVMYFLIELSPKVINFDEGIVNLAR</sequence>
<protein>
    <submittedName>
        <fullName evidence="1">Putative nuclease HARBI1</fullName>
    </submittedName>
</protein>
<organism evidence="1 2">
    <name type="scientific">Aphis craccivora</name>
    <name type="common">Cowpea aphid</name>
    <dbReference type="NCBI Taxonomy" id="307492"/>
    <lineage>
        <taxon>Eukaryota</taxon>
        <taxon>Metazoa</taxon>
        <taxon>Ecdysozoa</taxon>
        <taxon>Arthropoda</taxon>
        <taxon>Hexapoda</taxon>
        <taxon>Insecta</taxon>
        <taxon>Pterygota</taxon>
        <taxon>Neoptera</taxon>
        <taxon>Paraneoptera</taxon>
        <taxon>Hemiptera</taxon>
        <taxon>Sternorrhyncha</taxon>
        <taxon>Aphidomorpha</taxon>
        <taxon>Aphidoidea</taxon>
        <taxon>Aphididae</taxon>
        <taxon>Aphidini</taxon>
        <taxon>Aphis</taxon>
        <taxon>Aphis</taxon>
    </lineage>
</organism>
<keyword evidence="2" id="KW-1185">Reference proteome</keyword>